<proteinExistence type="predicted"/>
<name>A0A0R3UFT1_MESCO</name>
<reference evidence="3" key="2">
    <citation type="submission" date="2019-11" db="UniProtKB">
        <authorList>
            <consortium name="WormBaseParasite"/>
        </authorList>
    </citation>
    <scope>IDENTIFICATION</scope>
</reference>
<protein>
    <submittedName>
        <fullName evidence="3">1-phosphatidylinositol 4-kinase</fullName>
    </submittedName>
</protein>
<dbReference type="Proteomes" id="UP000267029">
    <property type="component" value="Unassembled WGS sequence"/>
</dbReference>
<reference evidence="1 2" key="1">
    <citation type="submission" date="2018-10" db="EMBL/GenBank/DDBJ databases">
        <authorList>
            <consortium name="Pathogen Informatics"/>
        </authorList>
    </citation>
    <scope>NUCLEOTIDE SEQUENCE [LARGE SCALE GENOMIC DNA]</scope>
</reference>
<evidence type="ECO:0000313" key="1">
    <source>
        <dbReference type="EMBL" id="VDD80000.1"/>
    </source>
</evidence>
<evidence type="ECO:0000313" key="2">
    <source>
        <dbReference type="Proteomes" id="UP000267029"/>
    </source>
</evidence>
<dbReference type="WBParaSite" id="MCU_001187-RA">
    <property type="protein sequence ID" value="MCU_001187-RA"/>
    <property type="gene ID" value="MCU_001187"/>
</dbReference>
<organism evidence="3">
    <name type="scientific">Mesocestoides corti</name>
    <name type="common">Flatworm</name>
    <dbReference type="NCBI Taxonomy" id="53468"/>
    <lineage>
        <taxon>Eukaryota</taxon>
        <taxon>Metazoa</taxon>
        <taxon>Spiralia</taxon>
        <taxon>Lophotrochozoa</taxon>
        <taxon>Platyhelminthes</taxon>
        <taxon>Cestoda</taxon>
        <taxon>Eucestoda</taxon>
        <taxon>Cyclophyllidea</taxon>
        <taxon>Mesocestoididae</taxon>
        <taxon>Mesocestoides</taxon>
    </lineage>
</organism>
<gene>
    <name evidence="1" type="ORF">MCOS_LOCUS6003</name>
</gene>
<keyword evidence="2" id="KW-1185">Reference proteome</keyword>
<sequence length="100" mass="10717">MSLSPSFISNYAPLQSPCLKIVTNAFPVVPVDTATQNNGLSAQRKKGIVQTQKVGEMCGRGFDGRSTDAVRAGDEAAADYVGRHWVCVCAVRPHISPRTL</sequence>
<dbReference type="AlphaFoldDB" id="A0A0R3UFT1"/>
<accession>A0A0R3UFT1</accession>
<evidence type="ECO:0000313" key="3">
    <source>
        <dbReference type="WBParaSite" id="MCU_001187-RA"/>
    </source>
</evidence>
<dbReference type="EMBL" id="UXSR01005228">
    <property type="protein sequence ID" value="VDD80000.1"/>
    <property type="molecule type" value="Genomic_DNA"/>
</dbReference>